<feature type="signal peptide" evidence="3">
    <location>
        <begin position="1"/>
        <end position="19"/>
    </location>
</feature>
<proteinExistence type="predicted"/>
<feature type="region of interest" description="Disordered" evidence="2">
    <location>
        <begin position="278"/>
        <end position="342"/>
    </location>
</feature>
<keyword evidence="1" id="KW-1015">Disulfide bond</keyword>
<dbReference type="EMBL" id="KL367678">
    <property type="protein sequence ID" value="KFD60284.1"/>
    <property type="molecule type" value="Genomic_DNA"/>
</dbReference>
<feature type="chain" id="PRO_5010405232" description="Peptidase S1 domain-containing protein" evidence="3">
    <location>
        <begin position="20"/>
        <end position="342"/>
    </location>
</feature>
<dbReference type="Pfam" id="PF00089">
    <property type="entry name" value="Trypsin"/>
    <property type="match status" value="1"/>
</dbReference>
<evidence type="ECO:0000313" key="5">
    <source>
        <dbReference type="EMBL" id="KFD53062.1"/>
    </source>
</evidence>
<evidence type="ECO:0000256" key="2">
    <source>
        <dbReference type="SAM" id="MobiDB-lite"/>
    </source>
</evidence>
<accession>A0A085M766</accession>
<reference evidence="5 7" key="1">
    <citation type="journal article" date="2014" name="Nat. Genet.">
        <title>Genome and transcriptome of the porcine whipworm Trichuris suis.</title>
        <authorList>
            <person name="Jex A.R."/>
            <person name="Nejsum P."/>
            <person name="Schwarz E.M."/>
            <person name="Hu L."/>
            <person name="Young N.D."/>
            <person name="Hall R.S."/>
            <person name="Korhonen P.K."/>
            <person name="Liao S."/>
            <person name="Thamsborg S."/>
            <person name="Xia J."/>
            <person name="Xu P."/>
            <person name="Wang S."/>
            <person name="Scheerlinck J.P."/>
            <person name="Hofmann A."/>
            <person name="Sternberg P.W."/>
            <person name="Wang J."/>
            <person name="Gasser R.B."/>
        </authorList>
    </citation>
    <scope>NUCLEOTIDE SEQUENCE [LARGE SCALE GENOMIC DNA]</scope>
    <source>
        <strain evidence="6">DCEP-RM93F</strain>
        <strain evidence="5">DCEP-RM93M</strain>
    </source>
</reference>
<evidence type="ECO:0000256" key="3">
    <source>
        <dbReference type="SAM" id="SignalP"/>
    </source>
</evidence>
<feature type="compositionally biased region" description="Basic residues" evidence="2">
    <location>
        <begin position="299"/>
        <end position="311"/>
    </location>
</feature>
<feature type="domain" description="Peptidase S1" evidence="4">
    <location>
        <begin position="51"/>
        <end position="246"/>
    </location>
</feature>
<dbReference type="InterPro" id="IPR009003">
    <property type="entry name" value="Peptidase_S1_PA"/>
</dbReference>
<dbReference type="GO" id="GO:0004252">
    <property type="term" value="F:serine-type endopeptidase activity"/>
    <property type="evidence" value="ECO:0007669"/>
    <property type="project" value="InterPro"/>
</dbReference>
<keyword evidence="7" id="KW-1185">Reference proteome</keyword>
<feature type="compositionally biased region" description="Basic and acidic residues" evidence="2">
    <location>
        <begin position="333"/>
        <end position="342"/>
    </location>
</feature>
<keyword evidence="3" id="KW-0732">Signal</keyword>
<dbReference type="Proteomes" id="UP000030758">
    <property type="component" value="Unassembled WGS sequence"/>
</dbReference>
<dbReference type="AlphaFoldDB" id="A0A085M766"/>
<evidence type="ECO:0000313" key="7">
    <source>
        <dbReference type="Proteomes" id="UP000030764"/>
    </source>
</evidence>
<feature type="compositionally biased region" description="Polar residues" evidence="2">
    <location>
        <begin position="278"/>
        <end position="297"/>
    </location>
</feature>
<dbReference type="SUPFAM" id="SSF50494">
    <property type="entry name" value="Trypsin-like serine proteases"/>
    <property type="match status" value="1"/>
</dbReference>
<feature type="compositionally biased region" description="Basic residues" evidence="2">
    <location>
        <begin position="319"/>
        <end position="332"/>
    </location>
</feature>
<evidence type="ECO:0000256" key="1">
    <source>
        <dbReference type="ARBA" id="ARBA00023157"/>
    </source>
</evidence>
<sequence>MKWILYNPLILCCLTVTQNAAVRKKQEGENEGWTVCNGENATSYLGSAEPLPWNAAISVKVINRVICLGSVIPDRPYNYTFTILTSGKCFSWQILDKLMSFVLQVHFQTDKVGPFISGGMSSGIRKITFVNKDRVISTRLTRPAILLLKKPVMFNDKAYPICTASSDLKLQDGELCYTSAYGDGKITTHAMKIITKDYCEKQDVKLKKESGFCAMHKKQSTDLFLGAPLVCIKSGKVYQVGLYQQQLNGHGNATIMSFFRHVVDVTLQTRKRRLFQSKSPNGVQKNYLSSDLSSPSQGRLRRRDIFKKRAKQALQKLSAPKRQRKAFRRKQRTEKSSPKEAK</sequence>
<dbReference type="InterPro" id="IPR043504">
    <property type="entry name" value="Peptidase_S1_PA_chymotrypsin"/>
</dbReference>
<protein>
    <recommendedName>
        <fullName evidence="4">Peptidase S1 domain-containing protein</fullName>
    </recommendedName>
</protein>
<evidence type="ECO:0000313" key="6">
    <source>
        <dbReference type="EMBL" id="KFD60284.1"/>
    </source>
</evidence>
<name>A0A085M766_9BILA</name>
<organism evidence="5 7">
    <name type="scientific">Trichuris suis</name>
    <name type="common">pig whipworm</name>
    <dbReference type="NCBI Taxonomy" id="68888"/>
    <lineage>
        <taxon>Eukaryota</taxon>
        <taxon>Metazoa</taxon>
        <taxon>Ecdysozoa</taxon>
        <taxon>Nematoda</taxon>
        <taxon>Enoplea</taxon>
        <taxon>Dorylaimia</taxon>
        <taxon>Trichinellida</taxon>
        <taxon>Trichuridae</taxon>
        <taxon>Trichuris</taxon>
    </lineage>
</organism>
<evidence type="ECO:0000259" key="4">
    <source>
        <dbReference type="Pfam" id="PF00089"/>
    </source>
</evidence>
<gene>
    <name evidence="5" type="ORF">M513_05976</name>
    <name evidence="6" type="ORF">M514_05976</name>
</gene>
<dbReference type="PANTHER" id="PTHR24250">
    <property type="entry name" value="CHYMOTRYPSIN-RELATED"/>
    <property type="match status" value="1"/>
</dbReference>
<dbReference type="EMBL" id="KL363220">
    <property type="protein sequence ID" value="KFD53062.1"/>
    <property type="molecule type" value="Genomic_DNA"/>
</dbReference>
<dbReference type="PANTHER" id="PTHR24250:SF27">
    <property type="entry name" value="ELASTASE 2 LIKE"/>
    <property type="match status" value="1"/>
</dbReference>
<dbReference type="Gene3D" id="2.40.10.10">
    <property type="entry name" value="Trypsin-like serine proteases"/>
    <property type="match status" value="1"/>
</dbReference>
<dbReference type="GO" id="GO:0006508">
    <property type="term" value="P:proteolysis"/>
    <property type="evidence" value="ECO:0007669"/>
    <property type="project" value="InterPro"/>
</dbReference>
<dbReference type="InterPro" id="IPR001254">
    <property type="entry name" value="Trypsin_dom"/>
</dbReference>
<dbReference type="Proteomes" id="UP000030764">
    <property type="component" value="Unassembled WGS sequence"/>
</dbReference>